<proteinExistence type="inferred from homology"/>
<feature type="transmembrane region" description="Helical" evidence="9">
    <location>
        <begin position="272"/>
        <end position="292"/>
    </location>
</feature>
<keyword evidence="4 9" id="KW-0812">Transmembrane</keyword>
<dbReference type="Pfam" id="PF02653">
    <property type="entry name" value="BPD_transp_2"/>
    <property type="match status" value="1"/>
</dbReference>
<dbReference type="InterPro" id="IPR052157">
    <property type="entry name" value="BCAA_transport_permease"/>
</dbReference>
<accession>A0A7Z7LF56</accession>
<feature type="transmembrane region" description="Helical" evidence="9">
    <location>
        <begin position="62"/>
        <end position="85"/>
    </location>
</feature>
<protein>
    <submittedName>
        <fullName evidence="10">Branched-chain amino acid ABC-type transport system, permease component</fullName>
    </submittedName>
</protein>
<dbReference type="PANTHER" id="PTHR11795">
    <property type="entry name" value="BRANCHED-CHAIN AMINO ACID TRANSPORT SYSTEM PERMEASE PROTEIN LIVH"/>
    <property type="match status" value="1"/>
</dbReference>
<dbReference type="AlphaFoldDB" id="A0A7Z7LF56"/>
<sequence>MMLQDILQNIVSGASIGATYGLVGLGVVFLWLTISRINFANISSAMLGAYLFYTFYTMVKLGFFLSFVLSVGVIALYGLGLRIFIYEPIRKRGGGRLEFVVATLMLCTFWLNLIIVTYGALPKPFPPVFGGSKDFITIGSIRIPTLYLNIYLVIAALMVLIYFILNKTLIGKSFRAAAQNREAAALMGIDVKVTTSLSFVMATCVVGIAGILLAPIYFVSLELGGGSIGVKGFASAVLGGLTNPYGTILGGISLGLLENFSTLYISSTYRDIISFSVLVAVLILKPSGIFNWKGKKI</sequence>
<dbReference type="InterPro" id="IPR001851">
    <property type="entry name" value="ABC_transp_permease"/>
</dbReference>
<dbReference type="GO" id="GO:0022857">
    <property type="term" value="F:transmembrane transporter activity"/>
    <property type="evidence" value="ECO:0007669"/>
    <property type="project" value="InterPro"/>
</dbReference>
<evidence type="ECO:0000256" key="7">
    <source>
        <dbReference type="ARBA" id="ARBA00023136"/>
    </source>
</evidence>
<feature type="transmembrane region" description="Helical" evidence="9">
    <location>
        <begin position="6"/>
        <end position="32"/>
    </location>
</feature>
<evidence type="ECO:0000313" key="10">
    <source>
        <dbReference type="EMBL" id="SSC12971.1"/>
    </source>
</evidence>
<dbReference type="PANTHER" id="PTHR11795:SF445">
    <property type="entry name" value="AMINO ACID ABC TRANSPORTER PERMEASE PROTEIN"/>
    <property type="match status" value="1"/>
</dbReference>
<evidence type="ECO:0000256" key="9">
    <source>
        <dbReference type="SAM" id="Phobius"/>
    </source>
</evidence>
<dbReference type="Proteomes" id="UP000250796">
    <property type="component" value="Chromosome MESINF"/>
</dbReference>
<dbReference type="KEGG" id="minf:MESINF_1527"/>
<evidence type="ECO:0000256" key="4">
    <source>
        <dbReference type="ARBA" id="ARBA00022692"/>
    </source>
</evidence>
<name>A0A7Z7LF56_9BACT</name>
<evidence type="ECO:0000256" key="1">
    <source>
        <dbReference type="ARBA" id="ARBA00004651"/>
    </source>
</evidence>
<comment type="similarity">
    <text evidence="8">Belongs to the binding-protein-dependent transport system permease family. LivHM subfamily.</text>
</comment>
<feature type="transmembrane region" description="Helical" evidence="9">
    <location>
        <begin position="197"/>
        <end position="218"/>
    </location>
</feature>
<feature type="transmembrane region" description="Helical" evidence="9">
    <location>
        <begin position="39"/>
        <end position="56"/>
    </location>
</feature>
<organism evidence="10 11">
    <name type="scientific">Mesotoga infera</name>
    <dbReference type="NCBI Taxonomy" id="1236046"/>
    <lineage>
        <taxon>Bacteria</taxon>
        <taxon>Thermotogati</taxon>
        <taxon>Thermotogota</taxon>
        <taxon>Thermotogae</taxon>
        <taxon>Kosmotogales</taxon>
        <taxon>Kosmotogaceae</taxon>
        <taxon>Mesotoga</taxon>
    </lineage>
</organism>
<keyword evidence="5" id="KW-0029">Amino-acid transport</keyword>
<keyword evidence="6 9" id="KW-1133">Transmembrane helix</keyword>
<evidence type="ECO:0000256" key="8">
    <source>
        <dbReference type="ARBA" id="ARBA00037998"/>
    </source>
</evidence>
<evidence type="ECO:0000313" key="11">
    <source>
        <dbReference type="Proteomes" id="UP000250796"/>
    </source>
</evidence>
<comment type="subcellular location">
    <subcellularLocation>
        <location evidence="1">Cell membrane</location>
        <topology evidence="1">Multi-pass membrane protein</topology>
    </subcellularLocation>
</comment>
<evidence type="ECO:0000256" key="6">
    <source>
        <dbReference type="ARBA" id="ARBA00022989"/>
    </source>
</evidence>
<feature type="transmembrane region" description="Helical" evidence="9">
    <location>
        <begin position="97"/>
        <end position="121"/>
    </location>
</feature>
<evidence type="ECO:0000256" key="2">
    <source>
        <dbReference type="ARBA" id="ARBA00022448"/>
    </source>
</evidence>
<dbReference type="CDD" id="cd06582">
    <property type="entry name" value="TM_PBP1_LivH_like"/>
    <property type="match status" value="1"/>
</dbReference>
<gene>
    <name evidence="10" type="ORF">MESINF_1527</name>
</gene>
<keyword evidence="11" id="KW-1185">Reference proteome</keyword>
<evidence type="ECO:0000256" key="3">
    <source>
        <dbReference type="ARBA" id="ARBA00022475"/>
    </source>
</evidence>
<dbReference type="GO" id="GO:0005886">
    <property type="term" value="C:plasma membrane"/>
    <property type="evidence" value="ECO:0007669"/>
    <property type="project" value="UniProtKB-SubCell"/>
</dbReference>
<evidence type="ECO:0000256" key="5">
    <source>
        <dbReference type="ARBA" id="ARBA00022970"/>
    </source>
</evidence>
<keyword evidence="2" id="KW-0813">Transport</keyword>
<dbReference type="EMBL" id="LS974202">
    <property type="protein sequence ID" value="SSC12971.1"/>
    <property type="molecule type" value="Genomic_DNA"/>
</dbReference>
<feature type="transmembrane region" description="Helical" evidence="9">
    <location>
        <begin position="141"/>
        <end position="165"/>
    </location>
</feature>
<keyword evidence="3" id="KW-1003">Cell membrane</keyword>
<reference evidence="10 11" key="1">
    <citation type="submission" date="2017-01" db="EMBL/GenBank/DDBJ databases">
        <authorList>
            <person name="Erauso G."/>
        </authorList>
    </citation>
    <scope>NUCLEOTIDE SEQUENCE [LARGE SCALE GENOMIC DNA]</scope>
    <source>
        <strain evidence="10">MESINF1</strain>
    </source>
</reference>
<keyword evidence="7 9" id="KW-0472">Membrane</keyword>
<dbReference type="GO" id="GO:0006865">
    <property type="term" value="P:amino acid transport"/>
    <property type="evidence" value="ECO:0007669"/>
    <property type="project" value="UniProtKB-KW"/>
</dbReference>